<dbReference type="AlphaFoldDB" id="A0A0D9WY76"/>
<evidence type="ECO:0000313" key="3">
    <source>
        <dbReference type="Proteomes" id="UP000032180"/>
    </source>
</evidence>
<evidence type="ECO:0000313" key="2">
    <source>
        <dbReference type="EnsemblPlants" id="LPERR07G10270.1"/>
    </source>
</evidence>
<dbReference type="EnsemblPlants" id="LPERR07G10270.1">
    <property type="protein sequence ID" value="LPERR07G10270.1"/>
    <property type="gene ID" value="LPERR07G10270"/>
</dbReference>
<evidence type="ECO:0000256" key="1">
    <source>
        <dbReference type="SAM" id="MobiDB-lite"/>
    </source>
</evidence>
<keyword evidence="3" id="KW-1185">Reference proteome</keyword>
<feature type="region of interest" description="Disordered" evidence="1">
    <location>
        <begin position="1"/>
        <end position="91"/>
    </location>
</feature>
<proteinExistence type="predicted"/>
<dbReference type="Gramene" id="LPERR07G10270.1">
    <property type="protein sequence ID" value="LPERR07G10270.1"/>
    <property type="gene ID" value="LPERR07G10270"/>
</dbReference>
<organism evidence="2 3">
    <name type="scientific">Leersia perrieri</name>
    <dbReference type="NCBI Taxonomy" id="77586"/>
    <lineage>
        <taxon>Eukaryota</taxon>
        <taxon>Viridiplantae</taxon>
        <taxon>Streptophyta</taxon>
        <taxon>Embryophyta</taxon>
        <taxon>Tracheophyta</taxon>
        <taxon>Spermatophyta</taxon>
        <taxon>Magnoliopsida</taxon>
        <taxon>Liliopsida</taxon>
        <taxon>Poales</taxon>
        <taxon>Poaceae</taxon>
        <taxon>BOP clade</taxon>
        <taxon>Oryzoideae</taxon>
        <taxon>Oryzeae</taxon>
        <taxon>Oryzinae</taxon>
        <taxon>Leersia</taxon>
    </lineage>
</organism>
<reference evidence="2" key="3">
    <citation type="submission" date="2015-04" db="UniProtKB">
        <authorList>
            <consortium name="EnsemblPlants"/>
        </authorList>
    </citation>
    <scope>IDENTIFICATION</scope>
</reference>
<dbReference type="HOGENOM" id="CLU_1828116_0_0_1"/>
<reference evidence="2 3" key="1">
    <citation type="submission" date="2012-08" db="EMBL/GenBank/DDBJ databases">
        <title>Oryza genome evolution.</title>
        <authorList>
            <person name="Wing R.A."/>
        </authorList>
    </citation>
    <scope>NUCLEOTIDE SEQUENCE</scope>
</reference>
<name>A0A0D9WY76_9ORYZ</name>
<reference evidence="3" key="2">
    <citation type="submission" date="2013-12" db="EMBL/GenBank/DDBJ databases">
        <authorList>
            <person name="Yu Y."/>
            <person name="Lee S."/>
            <person name="de Baynast K."/>
            <person name="Wissotski M."/>
            <person name="Liu L."/>
            <person name="Talag J."/>
            <person name="Goicoechea J."/>
            <person name="Angelova A."/>
            <person name="Jetty R."/>
            <person name="Kudrna D."/>
            <person name="Golser W."/>
            <person name="Rivera L."/>
            <person name="Zhang J."/>
            <person name="Wing R."/>
        </authorList>
    </citation>
    <scope>NUCLEOTIDE SEQUENCE</scope>
</reference>
<protein>
    <submittedName>
        <fullName evidence="2">Uncharacterized protein</fullName>
    </submittedName>
</protein>
<sequence length="141" mass="14807">MTKKKASTTAEGVLKKPRREETTVTDGGPNVGDETAVTPQGRPSSSGAPLSPSSKGAAPSSHRLIPPLSPHSGKVSSRPGPRKAPCPVGPSVKVAPHDVVKKKLEVSKADLAKMKELYLSSTNQYKNLEARLDELGGTWTS</sequence>
<dbReference type="Proteomes" id="UP000032180">
    <property type="component" value="Chromosome 7"/>
</dbReference>
<feature type="compositionally biased region" description="Low complexity" evidence="1">
    <location>
        <begin position="41"/>
        <end position="61"/>
    </location>
</feature>
<accession>A0A0D9WY76</accession>